<sequence>MKTKHNTFYVAAFDNWKQETLTTYSIQLPKYVEDIVLMDEDVYISDTVVREAKDEMEQLLAQVQLEARREFQSESKADRQIQSLLWHTLKGYSIQLPKYVEDIVLMDEDVYISDTVVREAKDEMEQLLAQVQLEARREFQSESKADRQIQSLLWHTLKGSTK</sequence>
<organism evidence="1 2">
    <name type="scientific">Heterodera trifolii</name>
    <dbReference type="NCBI Taxonomy" id="157864"/>
    <lineage>
        <taxon>Eukaryota</taxon>
        <taxon>Metazoa</taxon>
        <taxon>Ecdysozoa</taxon>
        <taxon>Nematoda</taxon>
        <taxon>Chromadorea</taxon>
        <taxon>Rhabditida</taxon>
        <taxon>Tylenchina</taxon>
        <taxon>Tylenchomorpha</taxon>
        <taxon>Tylenchoidea</taxon>
        <taxon>Heteroderidae</taxon>
        <taxon>Heteroderinae</taxon>
        <taxon>Heterodera</taxon>
    </lineage>
</organism>
<gene>
    <name evidence="1" type="ORF">niasHT_019680</name>
</gene>
<dbReference type="Proteomes" id="UP001620626">
    <property type="component" value="Unassembled WGS sequence"/>
</dbReference>
<evidence type="ECO:0000313" key="2">
    <source>
        <dbReference type="Proteomes" id="UP001620626"/>
    </source>
</evidence>
<evidence type="ECO:0000313" key="1">
    <source>
        <dbReference type="EMBL" id="KAL3115329.1"/>
    </source>
</evidence>
<protein>
    <submittedName>
        <fullName evidence="1">Uncharacterized protein</fullName>
    </submittedName>
</protein>
<reference evidence="1 2" key="1">
    <citation type="submission" date="2024-10" db="EMBL/GenBank/DDBJ databases">
        <authorList>
            <person name="Kim D."/>
        </authorList>
    </citation>
    <scope>NUCLEOTIDE SEQUENCE [LARGE SCALE GENOMIC DNA]</scope>
    <source>
        <strain evidence="1">BH-2024</strain>
    </source>
</reference>
<name>A0ABD2LLX2_9BILA</name>
<keyword evidence="2" id="KW-1185">Reference proteome</keyword>
<dbReference type="AlphaFoldDB" id="A0ABD2LLX2"/>
<comment type="caution">
    <text evidence="1">The sequence shown here is derived from an EMBL/GenBank/DDBJ whole genome shotgun (WGS) entry which is preliminary data.</text>
</comment>
<proteinExistence type="predicted"/>
<accession>A0ABD2LLX2</accession>
<dbReference type="EMBL" id="JBICBT010000384">
    <property type="protein sequence ID" value="KAL3115329.1"/>
    <property type="molecule type" value="Genomic_DNA"/>
</dbReference>